<dbReference type="AlphaFoldDB" id="A0A7W5VFT1"/>
<protein>
    <submittedName>
        <fullName evidence="1">Uncharacterized protein</fullName>
    </submittedName>
</protein>
<name>A0A7W5VFT1_9ACTN</name>
<reference evidence="1 2" key="1">
    <citation type="submission" date="2020-08" db="EMBL/GenBank/DDBJ databases">
        <title>Sequencing the genomes of 1000 actinobacteria strains.</title>
        <authorList>
            <person name="Klenk H.-P."/>
        </authorList>
    </citation>
    <scope>NUCLEOTIDE SEQUENCE [LARGE SCALE GENOMIC DNA]</scope>
    <source>
        <strain evidence="1 2">DSM 44320</strain>
    </source>
</reference>
<proteinExistence type="predicted"/>
<comment type="caution">
    <text evidence="1">The sequence shown here is derived from an EMBL/GenBank/DDBJ whole genome shotgun (WGS) entry which is preliminary data.</text>
</comment>
<dbReference type="Proteomes" id="UP000579945">
    <property type="component" value="Unassembled WGS sequence"/>
</dbReference>
<sequence length="136" mass="14577">MTAALVVDALLEDVEGGRHREYRLAVLHGDHPAGGEGASVPDPLDVVDDRDGRVSWADEVGVQGVHVTSLWHGTARGDERLGGDLTAEHPLDALFGAAPAEDVELDLLQVEQVEQLLERFVHGGVSFYGESHPNLV</sequence>
<evidence type="ECO:0000313" key="2">
    <source>
        <dbReference type="Proteomes" id="UP000579945"/>
    </source>
</evidence>
<dbReference type="EMBL" id="JACIBV010000001">
    <property type="protein sequence ID" value="MBB3730705.1"/>
    <property type="molecule type" value="Genomic_DNA"/>
</dbReference>
<evidence type="ECO:0000313" key="1">
    <source>
        <dbReference type="EMBL" id="MBB3730705.1"/>
    </source>
</evidence>
<accession>A0A7W5VFT1</accession>
<organism evidence="1 2">
    <name type="scientific">Nonomuraea dietziae</name>
    <dbReference type="NCBI Taxonomy" id="65515"/>
    <lineage>
        <taxon>Bacteria</taxon>
        <taxon>Bacillati</taxon>
        <taxon>Actinomycetota</taxon>
        <taxon>Actinomycetes</taxon>
        <taxon>Streptosporangiales</taxon>
        <taxon>Streptosporangiaceae</taxon>
        <taxon>Nonomuraea</taxon>
    </lineage>
</organism>
<gene>
    <name evidence="1" type="ORF">FHR33_006565</name>
</gene>
<keyword evidence="2" id="KW-1185">Reference proteome</keyword>